<dbReference type="InterPro" id="IPR036390">
    <property type="entry name" value="WH_DNA-bd_sf"/>
</dbReference>
<evidence type="ECO:0000313" key="6">
    <source>
        <dbReference type="EMBL" id="ABA51175.1"/>
    </source>
</evidence>
<dbReference type="GO" id="GO:0006351">
    <property type="term" value="P:DNA-templated transcription"/>
    <property type="evidence" value="ECO:0007669"/>
    <property type="project" value="TreeGrafter"/>
</dbReference>
<keyword evidence="3" id="KW-0238">DNA-binding</keyword>
<dbReference type="KEGG" id="bpm:BURPS1710b_1666"/>
<dbReference type="EMBL" id="CP000124">
    <property type="protein sequence ID" value="ABA51175.1"/>
    <property type="molecule type" value="Genomic_DNA"/>
</dbReference>
<dbReference type="PANTHER" id="PTHR30537">
    <property type="entry name" value="HTH-TYPE TRANSCRIPTIONAL REGULATOR"/>
    <property type="match status" value="1"/>
</dbReference>
<dbReference type="InterPro" id="IPR000847">
    <property type="entry name" value="LysR_HTH_N"/>
</dbReference>
<dbReference type="FunFam" id="1.10.10.10:FF:000001">
    <property type="entry name" value="LysR family transcriptional regulator"/>
    <property type="match status" value="1"/>
</dbReference>
<name>Q3JTN4_BURP1</name>
<dbReference type="HOGENOM" id="CLU_039613_37_1_4"/>
<evidence type="ECO:0000256" key="3">
    <source>
        <dbReference type="ARBA" id="ARBA00023125"/>
    </source>
</evidence>
<feature type="domain" description="HTH lysR-type" evidence="5">
    <location>
        <begin position="94"/>
        <end position="151"/>
    </location>
</feature>
<dbReference type="Gene3D" id="1.10.10.10">
    <property type="entry name" value="Winged helix-like DNA-binding domain superfamily/Winged helix DNA-binding domain"/>
    <property type="match status" value="1"/>
</dbReference>
<dbReference type="GO" id="GO:0003700">
    <property type="term" value="F:DNA-binding transcription factor activity"/>
    <property type="evidence" value="ECO:0007669"/>
    <property type="project" value="InterPro"/>
</dbReference>
<dbReference type="PRINTS" id="PR00039">
    <property type="entry name" value="HTHLYSR"/>
</dbReference>
<evidence type="ECO:0000256" key="4">
    <source>
        <dbReference type="ARBA" id="ARBA00023163"/>
    </source>
</evidence>
<keyword evidence="2" id="KW-0805">Transcription regulation</keyword>
<comment type="similarity">
    <text evidence="1">Belongs to the LysR transcriptional regulatory family.</text>
</comment>
<dbReference type="Pfam" id="PF03466">
    <property type="entry name" value="LysR_substrate"/>
    <property type="match status" value="1"/>
</dbReference>
<dbReference type="SUPFAM" id="SSF46785">
    <property type="entry name" value="Winged helix' DNA-binding domain"/>
    <property type="match status" value="1"/>
</dbReference>
<dbReference type="SUPFAM" id="SSF53850">
    <property type="entry name" value="Periplasmic binding protein-like II"/>
    <property type="match status" value="1"/>
</dbReference>
<accession>Q3JTN4</accession>
<dbReference type="Gene3D" id="3.40.190.10">
    <property type="entry name" value="Periplasmic binding protein-like II"/>
    <property type="match status" value="2"/>
</dbReference>
<dbReference type="InterPro" id="IPR058163">
    <property type="entry name" value="LysR-type_TF_proteobact-type"/>
</dbReference>
<evidence type="ECO:0000259" key="5">
    <source>
        <dbReference type="PROSITE" id="PS50931"/>
    </source>
</evidence>
<dbReference type="InterPro" id="IPR036388">
    <property type="entry name" value="WH-like_DNA-bd_sf"/>
</dbReference>
<dbReference type="EnsemblBacteria" id="ABA51175">
    <property type="protein sequence ID" value="ABA51175"/>
    <property type="gene ID" value="BURPS1710b_1666"/>
</dbReference>
<proteinExistence type="inferred from homology"/>
<evidence type="ECO:0000256" key="1">
    <source>
        <dbReference type="ARBA" id="ARBA00009437"/>
    </source>
</evidence>
<dbReference type="GO" id="GO:0043565">
    <property type="term" value="F:sequence-specific DNA binding"/>
    <property type="evidence" value="ECO:0007669"/>
    <property type="project" value="TreeGrafter"/>
</dbReference>
<sequence length="384" mass="41926">MVSGATPFLGYTVEPTGCSLAGPGTLALLKIDPPERCSEQGCGMDWRINKSLSRVNKSLHLCGRASSTACGEDADQPVNSWEELDAIMKIQPLPPLQCLVFFDAAARHGNFTRAAEELNVTQGAVSKQVVKLETFLGTTLFVRDAKALHLTRAGQQYADRVHAILADCVEATALVMKEQTPHSLTIACASGTATLFLADRIAEFSAEHPEVSVRILVREGVFNLNAAEFDIGVYYIRDVPPPGIAGTAIIAEDVHAYCAPTFLAGRRVPPQDLMEATLLVAEEQQRQWMGWRDWFRLTVGEIGFRPARTISANSYPVLLQLALHGHGAILGWKHMITPLVESGKLVLASDAHASFGGAYQVIWPADRRDTPAVTMFREWLLTHV</sequence>
<organism evidence="6 7">
    <name type="scientific">Burkholderia pseudomallei (strain 1710b)</name>
    <dbReference type="NCBI Taxonomy" id="320372"/>
    <lineage>
        <taxon>Bacteria</taxon>
        <taxon>Pseudomonadati</taxon>
        <taxon>Pseudomonadota</taxon>
        <taxon>Betaproteobacteria</taxon>
        <taxon>Burkholderiales</taxon>
        <taxon>Burkholderiaceae</taxon>
        <taxon>Burkholderia</taxon>
        <taxon>pseudomallei group</taxon>
    </lineage>
</organism>
<dbReference type="AlphaFoldDB" id="Q3JTN4"/>
<dbReference type="PANTHER" id="PTHR30537:SF74">
    <property type="entry name" value="HTH-TYPE TRANSCRIPTIONAL REGULATOR TRPI"/>
    <property type="match status" value="1"/>
</dbReference>
<dbReference type="InterPro" id="IPR005119">
    <property type="entry name" value="LysR_subst-bd"/>
</dbReference>
<gene>
    <name evidence="6" type="ordered locus">BURPS1710b_1666</name>
</gene>
<keyword evidence="4" id="KW-0804">Transcription</keyword>
<dbReference type="Pfam" id="PF00126">
    <property type="entry name" value="HTH_1"/>
    <property type="match status" value="1"/>
</dbReference>
<evidence type="ECO:0000256" key="2">
    <source>
        <dbReference type="ARBA" id="ARBA00023015"/>
    </source>
</evidence>
<dbReference type="Proteomes" id="UP000002700">
    <property type="component" value="Chromosome I"/>
</dbReference>
<reference evidence="6 7" key="1">
    <citation type="submission" date="2005-09" db="EMBL/GenBank/DDBJ databases">
        <authorList>
            <person name="Woods D.E."/>
            <person name="Nierman W.C."/>
        </authorList>
    </citation>
    <scope>NUCLEOTIDE SEQUENCE [LARGE SCALE GENOMIC DNA]</scope>
    <source>
        <strain evidence="6 7">1710b</strain>
    </source>
</reference>
<protein>
    <submittedName>
        <fullName evidence="6">Gp58</fullName>
    </submittedName>
</protein>
<evidence type="ECO:0000313" key="7">
    <source>
        <dbReference type="Proteomes" id="UP000002700"/>
    </source>
</evidence>
<dbReference type="PROSITE" id="PS50931">
    <property type="entry name" value="HTH_LYSR"/>
    <property type="match status" value="1"/>
</dbReference>